<dbReference type="OrthoDB" id="10652499at2759"/>
<name>A0A1E1KDS2_9HELO</name>
<proteinExistence type="predicted"/>
<keyword evidence="2" id="KW-1185">Reference proteome</keyword>
<organism evidence="1 2">
    <name type="scientific">Rhynchosporium agropyri</name>
    <dbReference type="NCBI Taxonomy" id="914238"/>
    <lineage>
        <taxon>Eukaryota</taxon>
        <taxon>Fungi</taxon>
        <taxon>Dikarya</taxon>
        <taxon>Ascomycota</taxon>
        <taxon>Pezizomycotina</taxon>
        <taxon>Leotiomycetes</taxon>
        <taxon>Helotiales</taxon>
        <taxon>Ploettnerulaceae</taxon>
        <taxon>Rhynchosporium</taxon>
    </lineage>
</organism>
<accession>A0A1E1KDS2</accession>
<evidence type="ECO:0000313" key="1">
    <source>
        <dbReference type="EMBL" id="CZS96141.1"/>
    </source>
</evidence>
<dbReference type="Proteomes" id="UP000178912">
    <property type="component" value="Unassembled WGS sequence"/>
</dbReference>
<reference evidence="2" key="1">
    <citation type="submission" date="2016-03" db="EMBL/GenBank/DDBJ databases">
        <authorList>
            <person name="Guldener U."/>
        </authorList>
    </citation>
    <scope>NUCLEOTIDE SEQUENCE [LARGE SCALE GENOMIC DNA]</scope>
    <source>
        <strain evidence="2">04CH-RAC-A.6.1</strain>
    </source>
</reference>
<gene>
    <name evidence="1" type="ORF">RAG0_05580</name>
</gene>
<protein>
    <submittedName>
        <fullName evidence="1">Uncharacterized protein</fullName>
    </submittedName>
</protein>
<dbReference type="AlphaFoldDB" id="A0A1E1KDS2"/>
<dbReference type="EMBL" id="FJUX01000025">
    <property type="protein sequence ID" value="CZS96141.1"/>
    <property type="molecule type" value="Genomic_DNA"/>
</dbReference>
<evidence type="ECO:0000313" key="2">
    <source>
        <dbReference type="Proteomes" id="UP000178912"/>
    </source>
</evidence>
<sequence length="146" mass="16294">MESFEDIGYELADEGQSEKAASHFGNATAKTTTLEVECSTDAYNGCAKHIQSWLSNIHVLKPLHSYRILGMEYVDQGLFDNSILHWQQANAVITSVQEGGTHNPDACMHMLEAWIEWAEHEKTISVEIILKSNAPEVDVEEMDVDG</sequence>